<evidence type="ECO:0000313" key="14">
    <source>
        <dbReference type="Proteomes" id="UP000504632"/>
    </source>
</evidence>
<feature type="transmembrane region" description="Helical" evidence="13">
    <location>
        <begin position="215"/>
        <end position="236"/>
    </location>
</feature>
<keyword evidence="4 12" id="KW-0716">Sensory transduction</keyword>
<keyword evidence="8 12" id="KW-0472">Membrane</keyword>
<keyword evidence="14" id="KW-1185">Reference proteome</keyword>
<sequence length="342" mass="39326">MSASSFATVRYLQHHMKSMKMRGNSFSSPRLRSQMRVTITGITQGLLYFATMLWILIRGLFIFYSSDQFDQNDYIVYTVITLYSFGTAVNLGVVLDDLLPPLKLHYSAYALMGFLAAVSMTSSVWLNVFYYSQIVPAHRSFFIWMKKNIKMVIFCALVINKIYFFFNVVTDSFAVSIIQNIQGMDINATDINLEASLRQLDALIVISRVKLWLDFIYIFLSLCVMSASSFATVRYLQHHMKSMKMRGNSFSSPRLRSQMRVTITGITQGLLYFATMLWILIRGLFIFYSSDQFDQNDYIVYTVITLYSFGTAVNLGVGQSLFRQRANAFWCKTVQAFQLLCP</sequence>
<feature type="transmembrane region" description="Helical" evidence="13">
    <location>
        <begin position="298"/>
        <end position="317"/>
    </location>
</feature>
<dbReference type="GO" id="GO:0004930">
    <property type="term" value="F:G protein-coupled receptor activity"/>
    <property type="evidence" value="ECO:0007669"/>
    <property type="project" value="UniProtKB-KW"/>
</dbReference>
<dbReference type="Proteomes" id="UP000504632">
    <property type="component" value="Chromosome 10"/>
</dbReference>
<keyword evidence="5 12" id="KW-0812">Transmembrane</keyword>
<dbReference type="InParanoid" id="A0A6J2WGL9"/>
<feature type="transmembrane region" description="Helical" evidence="13">
    <location>
        <begin position="45"/>
        <end position="63"/>
    </location>
</feature>
<evidence type="ECO:0000256" key="13">
    <source>
        <dbReference type="SAM" id="Phobius"/>
    </source>
</evidence>
<dbReference type="PANTHER" id="PTHR11394:SF137">
    <property type="entry name" value="C-X-C CHEMOKINE RECEPTOR TYPE 3 ISOFORM X1-RELATED"/>
    <property type="match status" value="1"/>
</dbReference>
<dbReference type="GO" id="GO:0033038">
    <property type="term" value="F:bitter taste receptor activity"/>
    <property type="evidence" value="ECO:0007669"/>
    <property type="project" value="InterPro"/>
</dbReference>
<protein>
    <recommendedName>
        <fullName evidence="12">Taste receptor type 2</fullName>
    </recommendedName>
</protein>
<feature type="transmembrane region" description="Helical" evidence="13">
    <location>
        <begin position="261"/>
        <end position="286"/>
    </location>
</feature>
<evidence type="ECO:0000256" key="3">
    <source>
        <dbReference type="ARBA" id="ARBA00022480"/>
    </source>
</evidence>
<feature type="transmembrane region" description="Helical" evidence="13">
    <location>
        <begin position="151"/>
        <end position="169"/>
    </location>
</feature>
<keyword evidence="3 12" id="KW-0919">Taste</keyword>
<keyword evidence="10 12" id="KW-0807">Transducer</keyword>
<evidence type="ECO:0000256" key="2">
    <source>
        <dbReference type="ARBA" id="ARBA00007376"/>
    </source>
</evidence>
<reference evidence="15" key="1">
    <citation type="submission" date="2025-08" db="UniProtKB">
        <authorList>
            <consortium name="RefSeq"/>
        </authorList>
    </citation>
    <scope>IDENTIFICATION</scope>
</reference>
<dbReference type="InterPro" id="IPR007960">
    <property type="entry name" value="TAS2R"/>
</dbReference>
<evidence type="ECO:0000256" key="11">
    <source>
        <dbReference type="RuleBase" id="RU004423"/>
    </source>
</evidence>
<dbReference type="GeneID" id="115823557"/>
<accession>A0A6J2WGL9</accession>
<evidence type="ECO:0000256" key="10">
    <source>
        <dbReference type="ARBA" id="ARBA00023224"/>
    </source>
</evidence>
<dbReference type="PANTHER" id="PTHR11394">
    <property type="entry name" value="TASTE RECEPTOR TYPE 2"/>
    <property type="match status" value="1"/>
</dbReference>
<evidence type="ECO:0000256" key="8">
    <source>
        <dbReference type="ARBA" id="ARBA00023136"/>
    </source>
</evidence>
<keyword evidence="6 13" id="KW-1133">Transmembrane helix</keyword>
<evidence type="ECO:0000313" key="15">
    <source>
        <dbReference type="RefSeq" id="XP_030643478.1"/>
    </source>
</evidence>
<proteinExistence type="inferred from homology"/>
<comment type="similarity">
    <text evidence="2 11">Belongs to the G-protein coupled receptor T2R family.</text>
</comment>
<dbReference type="RefSeq" id="XP_030643478.1">
    <property type="nucleotide sequence ID" value="XM_030787618.1"/>
</dbReference>
<evidence type="ECO:0000256" key="7">
    <source>
        <dbReference type="ARBA" id="ARBA00023040"/>
    </source>
</evidence>
<dbReference type="AlphaFoldDB" id="A0A6J2WGL9"/>
<gene>
    <name evidence="15" type="primary">LOC115823557</name>
</gene>
<evidence type="ECO:0000256" key="5">
    <source>
        <dbReference type="ARBA" id="ARBA00022692"/>
    </source>
</evidence>
<dbReference type="GO" id="GO:0016020">
    <property type="term" value="C:membrane"/>
    <property type="evidence" value="ECO:0007669"/>
    <property type="project" value="UniProtKB-SubCell"/>
</dbReference>
<evidence type="ECO:0000256" key="6">
    <source>
        <dbReference type="ARBA" id="ARBA00022989"/>
    </source>
</evidence>
<evidence type="ECO:0000256" key="9">
    <source>
        <dbReference type="ARBA" id="ARBA00023170"/>
    </source>
</evidence>
<comment type="subcellular location">
    <subcellularLocation>
        <location evidence="1 12">Membrane</location>
        <topology evidence="1 12">Multi-pass membrane protein</topology>
    </subcellularLocation>
</comment>
<evidence type="ECO:0000256" key="4">
    <source>
        <dbReference type="ARBA" id="ARBA00022606"/>
    </source>
</evidence>
<dbReference type="OrthoDB" id="8724017at2759"/>
<name>A0A6J2WGL9_CHACN</name>
<keyword evidence="7 12" id="KW-0297">G-protein coupled receptor</keyword>
<organism evidence="14 15">
    <name type="scientific">Chanos chanos</name>
    <name type="common">Milkfish</name>
    <name type="synonym">Mugil chanos</name>
    <dbReference type="NCBI Taxonomy" id="29144"/>
    <lineage>
        <taxon>Eukaryota</taxon>
        <taxon>Metazoa</taxon>
        <taxon>Chordata</taxon>
        <taxon>Craniata</taxon>
        <taxon>Vertebrata</taxon>
        <taxon>Euteleostomi</taxon>
        <taxon>Actinopterygii</taxon>
        <taxon>Neopterygii</taxon>
        <taxon>Teleostei</taxon>
        <taxon>Ostariophysi</taxon>
        <taxon>Gonorynchiformes</taxon>
        <taxon>Chanidae</taxon>
        <taxon>Chanos</taxon>
    </lineage>
</organism>
<feature type="transmembrane region" description="Helical" evidence="13">
    <location>
        <begin position="107"/>
        <end position="130"/>
    </location>
</feature>
<feature type="transmembrane region" description="Helical" evidence="13">
    <location>
        <begin position="75"/>
        <end position="95"/>
    </location>
</feature>
<evidence type="ECO:0000256" key="1">
    <source>
        <dbReference type="ARBA" id="ARBA00004141"/>
    </source>
</evidence>
<dbReference type="Pfam" id="PF05296">
    <property type="entry name" value="TAS2R"/>
    <property type="match status" value="1"/>
</dbReference>
<evidence type="ECO:0000256" key="12">
    <source>
        <dbReference type="RuleBase" id="RU004424"/>
    </source>
</evidence>
<keyword evidence="9 12" id="KW-0675">Receptor</keyword>